<dbReference type="Gene3D" id="2.60.40.420">
    <property type="entry name" value="Cupredoxins - blue copper proteins"/>
    <property type="match status" value="1"/>
</dbReference>
<dbReference type="Gramene" id="TVU28602">
    <property type="protein sequence ID" value="TVU28602"/>
    <property type="gene ID" value="EJB05_20124"/>
</dbReference>
<name>A0A5J9UXH0_9POAL</name>
<dbReference type="GO" id="GO:0009055">
    <property type="term" value="F:electron transfer activity"/>
    <property type="evidence" value="ECO:0007669"/>
    <property type="project" value="InterPro"/>
</dbReference>
<evidence type="ECO:0000313" key="2">
    <source>
        <dbReference type="EMBL" id="TVU28602.1"/>
    </source>
</evidence>
<dbReference type="Pfam" id="PF02298">
    <property type="entry name" value="Cu_bind_like"/>
    <property type="match status" value="1"/>
</dbReference>
<dbReference type="PROSITE" id="PS51485">
    <property type="entry name" value="PHYTOCYANIN"/>
    <property type="match status" value="1"/>
</dbReference>
<proteinExistence type="predicted"/>
<feature type="domain" description="Phytocyanin" evidence="1">
    <location>
        <begin position="182"/>
        <end position="256"/>
    </location>
</feature>
<evidence type="ECO:0000259" key="1">
    <source>
        <dbReference type="PROSITE" id="PS51485"/>
    </source>
</evidence>
<dbReference type="InterPro" id="IPR008972">
    <property type="entry name" value="Cupredoxin"/>
</dbReference>
<dbReference type="AlphaFoldDB" id="A0A5J9UXH0"/>
<dbReference type="OrthoDB" id="206968at2759"/>
<organism evidence="2 3">
    <name type="scientific">Eragrostis curvula</name>
    <name type="common">weeping love grass</name>
    <dbReference type="NCBI Taxonomy" id="38414"/>
    <lineage>
        <taxon>Eukaryota</taxon>
        <taxon>Viridiplantae</taxon>
        <taxon>Streptophyta</taxon>
        <taxon>Embryophyta</taxon>
        <taxon>Tracheophyta</taxon>
        <taxon>Spermatophyta</taxon>
        <taxon>Magnoliopsida</taxon>
        <taxon>Liliopsida</taxon>
        <taxon>Poales</taxon>
        <taxon>Poaceae</taxon>
        <taxon>PACMAD clade</taxon>
        <taxon>Chloridoideae</taxon>
        <taxon>Eragrostideae</taxon>
        <taxon>Eragrostidinae</taxon>
        <taxon>Eragrostis</taxon>
    </lineage>
</organism>
<dbReference type="SUPFAM" id="SSF49503">
    <property type="entry name" value="Cupredoxins"/>
    <property type="match status" value="1"/>
</dbReference>
<reference evidence="2 3" key="1">
    <citation type="journal article" date="2019" name="Sci. Rep.">
        <title>A high-quality genome of Eragrostis curvula grass provides insights into Poaceae evolution and supports new strategies to enhance forage quality.</title>
        <authorList>
            <person name="Carballo J."/>
            <person name="Santos B.A.C.M."/>
            <person name="Zappacosta D."/>
            <person name="Garbus I."/>
            <person name="Selva J.P."/>
            <person name="Gallo C.A."/>
            <person name="Diaz A."/>
            <person name="Albertini E."/>
            <person name="Caccamo M."/>
            <person name="Echenique V."/>
        </authorList>
    </citation>
    <scope>NUCLEOTIDE SEQUENCE [LARGE SCALE GENOMIC DNA]</scope>
    <source>
        <strain evidence="3">cv. Victoria</strain>
        <tissue evidence="2">Leaf</tissue>
    </source>
</reference>
<dbReference type="EMBL" id="RWGY01000011">
    <property type="protein sequence ID" value="TVU28602.1"/>
    <property type="molecule type" value="Genomic_DNA"/>
</dbReference>
<keyword evidence="3" id="KW-1185">Reference proteome</keyword>
<dbReference type="Proteomes" id="UP000324897">
    <property type="component" value="Chromosome 1"/>
</dbReference>
<protein>
    <recommendedName>
        <fullName evidence="1">Phytocyanin domain-containing protein</fullName>
    </recommendedName>
</protein>
<comment type="caution">
    <text evidence="2">The sequence shown here is derived from an EMBL/GenBank/DDBJ whole genome shotgun (WGS) entry which is preliminary data.</text>
</comment>
<dbReference type="InterPro" id="IPR003245">
    <property type="entry name" value="Phytocyanin_dom"/>
</dbReference>
<accession>A0A5J9UXH0</accession>
<sequence length="302" mass="30695">MAKTNSGEHTLPPSQIQKAYTATAATAATTAPREPAAGAAALFGGGVLGPGAAAGDPEGAEMVLFTGAGAGAFFAGAGAGAGAFTGALAGTGAMVGAALGARCAGAGAGAGEPLGAWAVAATARTAKMMTAMAEREADIVVAVCWSLRREEAASRAGVVGSLAAFSEGFEAGEGCNLKRVEIMFNYAKGLHTVVEVSAAEYMACTATNPINSDSSGATTMPLKTPGSHYYVCSIPGALQRRHEARRHRRWFLHAVANDPDHPNNVAEHQHAVHHPVAELEKNLRGGGRTRSTLRKHCCATFV</sequence>
<feature type="non-terminal residue" evidence="2">
    <location>
        <position position="1"/>
    </location>
</feature>
<evidence type="ECO:0000313" key="3">
    <source>
        <dbReference type="Proteomes" id="UP000324897"/>
    </source>
</evidence>
<gene>
    <name evidence="2" type="ORF">EJB05_20124</name>
</gene>